<dbReference type="InterPro" id="IPR036291">
    <property type="entry name" value="NAD(P)-bd_dom_sf"/>
</dbReference>
<protein>
    <submittedName>
        <fullName evidence="2">NAD(P)H dehydrogenase (Quinone)</fullName>
    </submittedName>
</protein>
<keyword evidence="3" id="KW-1185">Reference proteome</keyword>
<dbReference type="STRING" id="1194090.SAMN05443144_11595"/>
<dbReference type="CDD" id="cd05269">
    <property type="entry name" value="TMR_SDR_a"/>
    <property type="match status" value="1"/>
</dbReference>
<feature type="domain" description="NmrA-like" evidence="1">
    <location>
        <begin position="2"/>
        <end position="278"/>
    </location>
</feature>
<dbReference type="Proteomes" id="UP000184041">
    <property type="component" value="Unassembled WGS sequence"/>
</dbReference>
<evidence type="ECO:0000313" key="2">
    <source>
        <dbReference type="EMBL" id="SHF93287.1"/>
    </source>
</evidence>
<dbReference type="RefSeq" id="WP_073065661.1">
    <property type="nucleotide sequence ID" value="NZ_FQUS01000015.1"/>
</dbReference>
<dbReference type="AlphaFoldDB" id="A0A1M5FP02"/>
<organism evidence="2 3">
    <name type="scientific">Fodinibius roseus</name>
    <dbReference type="NCBI Taxonomy" id="1194090"/>
    <lineage>
        <taxon>Bacteria</taxon>
        <taxon>Pseudomonadati</taxon>
        <taxon>Balneolota</taxon>
        <taxon>Balneolia</taxon>
        <taxon>Balneolales</taxon>
        <taxon>Balneolaceae</taxon>
        <taxon>Fodinibius</taxon>
    </lineage>
</organism>
<proteinExistence type="predicted"/>
<reference evidence="2 3" key="1">
    <citation type="submission" date="2016-11" db="EMBL/GenBank/DDBJ databases">
        <authorList>
            <person name="Jaros S."/>
            <person name="Januszkiewicz K."/>
            <person name="Wedrychowicz H."/>
        </authorList>
    </citation>
    <scope>NUCLEOTIDE SEQUENCE [LARGE SCALE GENOMIC DNA]</scope>
    <source>
        <strain evidence="2 3">DSM 21986</strain>
    </source>
</reference>
<accession>A0A1M5FP02</accession>
<name>A0A1M5FP02_9BACT</name>
<sequence>MILITGANGHLGSQAIDVLLENNPDKEIAGLVRSAEKGAELKEKGVELRIGDYSDYPSIQKAMQGIDRVLLISSSSMEGRANQHSNVIEAAREADVQQLYYTSMLQADKKLSPLSLDHAKTEELIKESGLAYSIFRHTFYTEFLPFFWGNAPETGEWAFPSRGQKINLAYRSEMAEALARGLADPEQHVNETYEITSSEAYTLEELAGMLSKATGKDITYTDISISDLENTLEEIGLPEEQIAMSVMTATTFVNGALNFAFDDMEKLLGRKPTGIETFIEEFISQQ</sequence>
<dbReference type="OrthoDB" id="9780595at2"/>
<gene>
    <name evidence="2" type="ORF">SAMN05443144_11595</name>
</gene>
<dbReference type="EMBL" id="FQUS01000015">
    <property type="protein sequence ID" value="SHF93287.1"/>
    <property type="molecule type" value="Genomic_DNA"/>
</dbReference>
<dbReference type="Gene3D" id="3.90.25.10">
    <property type="entry name" value="UDP-galactose 4-epimerase, domain 1"/>
    <property type="match status" value="1"/>
</dbReference>
<evidence type="ECO:0000259" key="1">
    <source>
        <dbReference type="Pfam" id="PF05368"/>
    </source>
</evidence>
<dbReference type="PANTHER" id="PTHR47129:SF1">
    <property type="entry name" value="NMRA-LIKE DOMAIN-CONTAINING PROTEIN"/>
    <property type="match status" value="1"/>
</dbReference>
<dbReference type="InterPro" id="IPR052718">
    <property type="entry name" value="NmrA-type_oxidoreductase"/>
</dbReference>
<evidence type="ECO:0000313" key="3">
    <source>
        <dbReference type="Proteomes" id="UP000184041"/>
    </source>
</evidence>
<dbReference type="Pfam" id="PF05368">
    <property type="entry name" value="NmrA"/>
    <property type="match status" value="1"/>
</dbReference>
<dbReference type="SUPFAM" id="SSF51735">
    <property type="entry name" value="NAD(P)-binding Rossmann-fold domains"/>
    <property type="match status" value="1"/>
</dbReference>
<dbReference type="InterPro" id="IPR008030">
    <property type="entry name" value="NmrA-like"/>
</dbReference>
<dbReference type="Gene3D" id="3.40.50.720">
    <property type="entry name" value="NAD(P)-binding Rossmann-like Domain"/>
    <property type="match status" value="1"/>
</dbReference>
<dbReference type="PANTHER" id="PTHR47129">
    <property type="entry name" value="QUINONE OXIDOREDUCTASE 2"/>
    <property type="match status" value="1"/>
</dbReference>